<dbReference type="Proteomes" id="UP000789702">
    <property type="component" value="Unassembled WGS sequence"/>
</dbReference>
<reference evidence="1" key="1">
    <citation type="submission" date="2021-06" db="EMBL/GenBank/DDBJ databases">
        <authorList>
            <person name="Kallberg Y."/>
            <person name="Tangrot J."/>
            <person name="Rosling A."/>
        </authorList>
    </citation>
    <scope>NUCLEOTIDE SEQUENCE</scope>
    <source>
        <strain evidence="1">IL203A</strain>
    </source>
</reference>
<comment type="caution">
    <text evidence="1">The sequence shown here is derived from an EMBL/GenBank/DDBJ whole genome shotgun (WGS) entry which is preliminary data.</text>
</comment>
<evidence type="ECO:0000313" key="2">
    <source>
        <dbReference type="Proteomes" id="UP000789702"/>
    </source>
</evidence>
<evidence type="ECO:0000313" key="1">
    <source>
        <dbReference type="EMBL" id="CAG8605005.1"/>
    </source>
</evidence>
<proteinExistence type="predicted"/>
<protein>
    <submittedName>
        <fullName evidence="1">11977_t:CDS:1</fullName>
    </submittedName>
</protein>
<gene>
    <name evidence="1" type="ORF">DHETER_LOCUS7407</name>
</gene>
<sequence>MSEEIENNTINFLYKNNKNISSIVFNHVTYTAIITLVDKSVRVLNLDTSDNNSLDSISDNNAQNRLQANNHVISPNSNRQDSDDNNSEDLNNNDQDSDDNSSEDLNNNDLQSNDQSNEINNSSSSNNRNETEILDVVIPPNSLKRKVSVFDYENNQPLKLKRLEGTLSSSSSDFIPSPSPTSNLKSTYERSPENITSPTYILDNELESDKQNDTVESTSDNSNKNNAESSDNPNDMDSIINNKPSKVERLKQAFMDTTKKELIMYNNQLFSTNSVLSFLTTNFDHLFFSNDDEVIYSPQDELPDYSIQNTESIYGYLKNWYLLYDKLGSAKHMIEESRLHMLYDLRGPYISLAVILATEYKEVNGEFPHYKTLRGLISNKVQTLFGVVDRHERRYWIGTWRLIEFLHITQCPAMILVKSGLTTNYFMSTTNKKYDKFLQSLLKDKQVVHQTPKFDET</sequence>
<accession>A0ACA9MP38</accession>
<name>A0ACA9MP38_9GLOM</name>
<feature type="non-terminal residue" evidence="1">
    <location>
        <position position="457"/>
    </location>
</feature>
<organism evidence="1 2">
    <name type="scientific">Dentiscutata heterogama</name>
    <dbReference type="NCBI Taxonomy" id="1316150"/>
    <lineage>
        <taxon>Eukaryota</taxon>
        <taxon>Fungi</taxon>
        <taxon>Fungi incertae sedis</taxon>
        <taxon>Mucoromycota</taxon>
        <taxon>Glomeromycotina</taxon>
        <taxon>Glomeromycetes</taxon>
        <taxon>Diversisporales</taxon>
        <taxon>Gigasporaceae</taxon>
        <taxon>Dentiscutata</taxon>
    </lineage>
</organism>
<keyword evidence="2" id="KW-1185">Reference proteome</keyword>
<dbReference type="EMBL" id="CAJVPU010010368">
    <property type="protein sequence ID" value="CAG8605005.1"/>
    <property type="molecule type" value="Genomic_DNA"/>
</dbReference>